<dbReference type="Proteomes" id="UP000663722">
    <property type="component" value="Chromosome"/>
</dbReference>
<dbReference type="AlphaFoldDB" id="A0A975BI76"/>
<dbReference type="KEGG" id="dmm:dnm_018230"/>
<protein>
    <recommendedName>
        <fullName evidence="3">Uracil-DNA glycosylase-like domain-containing protein</fullName>
    </recommendedName>
</protein>
<evidence type="ECO:0000313" key="1">
    <source>
        <dbReference type="EMBL" id="QTA85808.1"/>
    </source>
</evidence>
<gene>
    <name evidence="1" type="ORF">dnm_018230</name>
</gene>
<dbReference type="RefSeq" id="WP_207681708.1">
    <property type="nucleotide sequence ID" value="NZ_CP061800.1"/>
</dbReference>
<reference evidence="1" key="1">
    <citation type="journal article" date="2021" name="Microb. Physiol.">
        <title>Proteogenomic Insights into the Physiology of Marine, Sulfate-Reducing, Filamentous Desulfonema limicola and Desulfonema magnum.</title>
        <authorList>
            <person name="Schnaars V."/>
            <person name="Wohlbrand L."/>
            <person name="Scheve S."/>
            <person name="Hinrichs C."/>
            <person name="Reinhardt R."/>
            <person name="Rabus R."/>
        </authorList>
    </citation>
    <scope>NUCLEOTIDE SEQUENCE</scope>
    <source>
        <strain evidence="1">4be13</strain>
    </source>
</reference>
<keyword evidence="2" id="KW-1185">Reference proteome</keyword>
<proteinExistence type="predicted"/>
<sequence>MIKTVFPKHGRISCNKCFPNGEQQIKIGNWRMRNNPGAWGSSEPEIIVLGFSKGATQANIYENGKFEDVPFGGKRSRENLTNILRCVGILKESENVDDKIGDSERTFAFGSLIRCSLARYDKKKSAYATSGTLINKSFSEIPELIKICANTFLADISSSVRLVLMLGTADPYIKHCKNTVKSLYPDEFEEFNIVAYGTGHILWVHLTHPSPVNGTVKSWLNSEGKSGIKMNEAKNIIRFRGLAKGKYPGTEQAKKLRNPKLNTTF</sequence>
<organism evidence="1 2">
    <name type="scientific">Desulfonema magnum</name>
    <dbReference type="NCBI Taxonomy" id="45655"/>
    <lineage>
        <taxon>Bacteria</taxon>
        <taxon>Pseudomonadati</taxon>
        <taxon>Thermodesulfobacteriota</taxon>
        <taxon>Desulfobacteria</taxon>
        <taxon>Desulfobacterales</taxon>
        <taxon>Desulfococcaceae</taxon>
        <taxon>Desulfonema</taxon>
    </lineage>
</organism>
<dbReference type="EMBL" id="CP061800">
    <property type="protein sequence ID" value="QTA85808.1"/>
    <property type="molecule type" value="Genomic_DNA"/>
</dbReference>
<accession>A0A975BI76</accession>
<evidence type="ECO:0000313" key="2">
    <source>
        <dbReference type="Proteomes" id="UP000663722"/>
    </source>
</evidence>
<name>A0A975BI76_9BACT</name>
<evidence type="ECO:0008006" key="3">
    <source>
        <dbReference type="Google" id="ProtNLM"/>
    </source>
</evidence>